<proteinExistence type="predicted"/>
<evidence type="ECO:0000313" key="2">
    <source>
        <dbReference type="EMBL" id="KAK9169018.1"/>
    </source>
</evidence>
<keyword evidence="1" id="KW-1133">Transmembrane helix</keyword>
<gene>
    <name evidence="2" type="ORF">Syun_001158</name>
</gene>
<feature type="transmembrane region" description="Helical" evidence="1">
    <location>
        <begin position="18"/>
        <end position="37"/>
    </location>
</feature>
<keyword evidence="3" id="KW-1185">Reference proteome</keyword>
<reference evidence="2 3" key="1">
    <citation type="submission" date="2024-01" db="EMBL/GenBank/DDBJ databases">
        <title>Genome assemblies of Stephania.</title>
        <authorList>
            <person name="Yang L."/>
        </authorList>
    </citation>
    <scope>NUCLEOTIDE SEQUENCE [LARGE SCALE GENOMIC DNA]</scope>
    <source>
        <strain evidence="2">YNDBR</strain>
        <tissue evidence="2">Leaf</tissue>
    </source>
</reference>
<evidence type="ECO:0000313" key="3">
    <source>
        <dbReference type="Proteomes" id="UP001420932"/>
    </source>
</evidence>
<evidence type="ECO:0000256" key="1">
    <source>
        <dbReference type="SAM" id="Phobius"/>
    </source>
</evidence>
<keyword evidence="1" id="KW-0812">Transmembrane</keyword>
<protein>
    <submittedName>
        <fullName evidence="2">Uncharacterized protein</fullName>
    </submittedName>
</protein>
<keyword evidence="1" id="KW-0472">Membrane</keyword>
<sequence length="60" mass="6778">MLLDICYIFGNVNKCLSITFYFLVLTVISMTVGADTLSSRPDKEIDNYLRASGVLLRLIF</sequence>
<accession>A0AAP0LDA9</accession>
<name>A0AAP0LDA9_9MAGN</name>
<organism evidence="2 3">
    <name type="scientific">Stephania yunnanensis</name>
    <dbReference type="NCBI Taxonomy" id="152371"/>
    <lineage>
        <taxon>Eukaryota</taxon>
        <taxon>Viridiplantae</taxon>
        <taxon>Streptophyta</taxon>
        <taxon>Embryophyta</taxon>
        <taxon>Tracheophyta</taxon>
        <taxon>Spermatophyta</taxon>
        <taxon>Magnoliopsida</taxon>
        <taxon>Ranunculales</taxon>
        <taxon>Menispermaceae</taxon>
        <taxon>Menispermoideae</taxon>
        <taxon>Cissampelideae</taxon>
        <taxon>Stephania</taxon>
    </lineage>
</organism>
<dbReference type="EMBL" id="JBBNAF010000001">
    <property type="protein sequence ID" value="KAK9169018.1"/>
    <property type="molecule type" value="Genomic_DNA"/>
</dbReference>
<comment type="caution">
    <text evidence="2">The sequence shown here is derived from an EMBL/GenBank/DDBJ whole genome shotgun (WGS) entry which is preliminary data.</text>
</comment>
<dbReference type="Proteomes" id="UP001420932">
    <property type="component" value="Unassembled WGS sequence"/>
</dbReference>
<dbReference type="AlphaFoldDB" id="A0AAP0LDA9"/>